<name>A0ABZ2E690_9BACT</name>
<accession>A0ABZ2E690</accession>
<dbReference type="GeneID" id="93113589"/>
<protein>
    <submittedName>
        <fullName evidence="1">dUTP diphosphatase</fullName>
        <ecNumber evidence="1">3.6.1.23</ecNumber>
    </submittedName>
</protein>
<keyword evidence="2" id="KW-1185">Reference proteome</keyword>
<dbReference type="EMBL" id="CP144916">
    <property type="protein sequence ID" value="WWC41203.1"/>
    <property type="molecule type" value="Genomic_DNA"/>
</dbReference>
<proteinExistence type="predicted"/>
<dbReference type="CDD" id="cd11527">
    <property type="entry name" value="NTP-PPase_dUTPase"/>
    <property type="match status" value="1"/>
</dbReference>
<gene>
    <name evidence="1" type="ORF">CVIC9261_05725</name>
</gene>
<dbReference type="RefSeq" id="WP_086248786.1">
    <property type="nucleotide sequence ID" value="NZ_CP144915.1"/>
</dbReference>
<evidence type="ECO:0000313" key="1">
    <source>
        <dbReference type="EMBL" id="WWC41203.1"/>
    </source>
</evidence>
<dbReference type="InterPro" id="IPR014871">
    <property type="entry name" value="dUTPase/dCTP_pyrophosphatase"/>
</dbReference>
<sequence length="233" mass="27303">MIYRNLIKEMLQLQQQLNDDTNGIGWESGFTKDGKLINWKRCIYMECAELIDSFAWKHWKSINAPLDIDNIAIEIVDIWHFIMSFGLESYKINSLGDIDSLTDNIMASSGFNEFCKEPYNIKEYSIYEIINDTELIINRCSGFNINFFDLLRDYFRVSLKCGVNLQKLFNIYIGKNVLNKFRQDHGYKDGTYKKIWNGVEDNAIMNEILQSGINSVDEIYSKLENQYQKISNE</sequence>
<reference evidence="1 2" key="1">
    <citation type="journal article" date="2017" name="Genome Biol. Evol.">
        <title>Comparative Genomic Analysis Identifies a Campylobacter Clade Deficient in Selenium Metabolism.</title>
        <authorList>
            <person name="Miller W.G."/>
            <person name="Yee E."/>
            <person name="Lopes B.S."/>
            <person name="Chapman M.H."/>
            <person name="Huynh S."/>
            <person name="Bono J.L."/>
            <person name="Parker C.T."/>
            <person name="Strachan N.J.C."/>
            <person name="Forbes K.J."/>
        </authorList>
    </citation>
    <scope>NUCLEOTIDE SEQUENCE [LARGE SCALE GENOMIC DNA]</scope>
    <source>
        <strain evidence="1 2">RM9261</strain>
    </source>
</reference>
<keyword evidence="1" id="KW-0378">Hydrolase</keyword>
<dbReference type="EC" id="3.6.1.23" evidence="1"/>
<organism evidence="1 2">
    <name type="scientific">Campylobacter vicugnae</name>
    <dbReference type="NCBI Taxonomy" id="1660076"/>
    <lineage>
        <taxon>Bacteria</taxon>
        <taxon>Pseudomonadati</taxon>
        <taxon>Campylobacterota</taxon>
        <taxon>Epsilonproteobacteria</taxon>
        <taxon>Campylobacterales</taxon>
        <taxon>Campylobacteraceae</taxon>
        <taxon>Campylobacter</taxon>
    </lineage>
</organism>
<dbReference type="Proteomes" id="UP001318120">
    <property type="component" value="Chromosome"/>
</dbReference>
<dbReference type="SUPFAM" id="SSF101386">
    <property type="entry name" value="all-alpha NTP pyrophosphatases"/>
    <property type="match status" value="1"/>
</dbReference>
<dbReference type="Gene3D" id="1.10.4010.10">
    <property type="entry name" value="Type II deoxyuridine triphosphatase"/>
    <property type="match status" value="1"/>
</dbReference>
<dbReference type="Pfam" id="PF08761">
    <property type="entry name" value="dUTPase_2"/>
    <property type="match status" value="1"/>
</dbReference>
<dbReference type="GO" id="GO:0004170">
    <property type="term" value="F:dUTP diphosphatase activity"/>
    <property type="evidence" value="ECO:0007669"/>
    <property type="project" value="UniProtKB-EC"/>
</dbReference>
<evidence type="ECO:0000313" key="2">
    <source>
        <dbReference type="Proteomes" id="UP001318120"/>
    </source>
</evidence>